<keyword evidence="7 10" id="KW-0472">Membrane</keyword>
<dbReference type="CDD" id="cd15225">
    <property type="entry name" value="7tmA_OR10A-like"/>
    <property type="match status" value="1"/>
</dbReference>
<proteinExistence type="inferred from homology"/>
<dbReference type="InterPro" id="IPR000725">
    <property type="entry name" value="Olfact_rcpt"/>
</dbReference>
<evidence type="ECO:0000256" key="6">
    <source>
        <dbReference type="ARBA" id="ARBA00022989"/>
    </source>
</evidence>
<dbReference type="Pfam" id="PF13853">
    <property type="entry name" value="7tm_4"/>
    <property type="match status" value="1"/>
</dbReference>
<dbReference type="Proteomes" id="UP000824782">
    <property type="component" value="Unassembled WGS sequence"/>
</dbReference>
<keyword evidence="9" id="KW-0675">Receptor</keyword>
<protein>
    <recommendedName>
        <fullName evidence="10">Olfactory receptor</fullName>
    </recommendedName>
</protein>
<dbReference type="AlphaFoldDB" id="A0AAV6YVP4"/>
<evidence type="ECO:0000313" key="13">
    <source>
        <dbReference type="Proteomes" id="UP000824782"/>
    </source>
</evidence>
<gene>
    <name evidence="12" type="ORF">GDO81_029077</name>
</gene>
<feature type="transmembrane region" description="Helical" evidence="10">
    <location>
        <begin position="202"/>
        <end position="228"/>
    </location>
</feature>
<keyword evidence="13" id="KW-1185">Reference proteome</keyword>
<name>A0AAV6YVP4_ENGPU</name>
<evidence type="ECO:0000256" key="1">
    <source>
        <dbReference type="ARBA" id="ARBA00004651"/>
    </source>
</evidence>
<feature type="transmembrane region" description="Helical" evidence="10">
    <location>
        <begin position="240"/>
        <end position="264"/>
    </location>
</feature>
<evidence type="ECO:0000259" key="11">
    <source>
        <dbReference type="PROSITE" id="PS50262"/>
    </source>
</evidence>
<keyword evidence="9" id="KW-0297">G-protein coupled receptor</keyword>
<evidence type="ECO:0000256" key="8">
    <source>
        <dbReference type="ARBA" id="ARBA00023224"/>
    </source>
</evidence>
<dbReference type="PRINTS" id="PR00245">
    <property type="entry name" value="OLFACTORYR"/>
</dbReference>
<evidence type="ECO:0000256" key="4">
    <source>
        <dbReference type="ARBA" id="ARBA00022692"/>
    </source>
</evidence>
<dbReference type="PRINTS" id="PR00237">
    <property type="entry name" value="GPCRRHODOPSN"/>
</dbReference>
<evidence type="ECO:0000256" key="5">
    <source>
        <dbReference type="ARBA" id="ARBA00022725"/>
    </source>
</evidence>
<dbReference type="InterPro" id="IPR017452">
    <property type="entry name" value="GPCR_Rhodpsn_7TM"/>
</dbReference>
<evidence type="ECO:0000256" key="2">
    <source>
        <dbReference type="ARBA" id="ARBA00022475"/>
    </source>
</evidence>
<feature type="transmembrane region" description="Helical" evidence="10">
    <location>
        <begin position="144"/>
        <end position="167"/>
    </location>
</feature>
<feature type="transmembrane region" description="Helical" evidence="10">
    <location>
        <begin position="276"/>
        <end position="295"/>
    </location>
</feature>
<evidence type="ECO:0000256" key="10">
    <source>
        <dbReference type="RuleBase" id="RU363047"/>
    </source>
</evidence>
<comment type="caution">
    <text evidence="12">The sequence shown here is derived from an EMBL/GenBank/DDBJ whole genome shotgun (WGS) entry which is preliminary data.</text>
</comment>
<dbReference type="FunFam" id="1.20.1070.10:FF:000001">
    <property type="entry name" value="Olfactory receptor"/>
    <property type="match status" value="1"/>
</dbReference>
<dbReference type="InterPro" id="IPR000276">
    <property type="entry name" value="GPCR_Rhodpsn"/>
</dbReference>
<dbReference type="PANTHER" id="PTHR26453">
    <property type="entry name" value="OLFACTORY RECEPTOR"/>
    <property type="match status" value="1"/>
</dbReference>
<dbReference type="Gene3D" id="1.20.1070.10">
    <property type="entry name" value="Rhodopsin 7-helix transmembrane proteins"/>
    <property type="match status" value="1"/>
</dbReference>
<comment type="subcellular location">
    <subcellularLocation>
        <location evidence="1 10">Cell membrane</location>
        <topology evidence="1 10">Multi-pass membrane protein</topology>
    </subcellularLocation>
</comment>
<accession>A0AAV6YVP4</accession>
<evidence type="ECO:0000256" key="7">
    <source>
        <dbReference type="ARBA" id="ARBA00023136"/>
    </source>
</evidence>
<feature type="domain" description="G-protein coupled receptors family 1 profile" evidence="11">
    <location>
        <begin position="44"/>
        <end position="293"/>
    </location>
</feature>
<keyword evidence="2 10" id="KW-1003">Cell membrane</keyword>
<evidence type="ECO:0000313" key="12">
    <source>
        <dbReference type="EMBL" id="KAG8541434.1"/>
    </source>
</evidence>
<evidence type="ECO:0000256" key="3">
    <source>
        <dbReference type="ARBA" id="ARBA00022606"/>
    </source>
</evidence>
<keyword evidence="4 9" id="KW-0812">Transmembrane</keyword>
<feature type="non-terminal residue" evidence="12">
    <location>
        <position position="1"/>
    </location>
</feature>
<dbReference type="SUPFAM" id="SSF81321">
    <property type="entry name" value="Family A G protein-coupled receptor-like"/>
    <property type="match status" value="1"/>
</dbReference>
<dbReference type="GO" id="GO:0004984">
    <property type="term" value="F:olfactory receptor activity"/>
    <property type="evidence" value="ECO:0007669"/>
    <property type="project" value="InterPro"/>
</dbReference>
<dbReference type="PROSITE" id="PS50262">
    <property type="entry name" value="G_PROTEIN_RECEP_F1_2"/>
    <property type="match status" value="1"/>
</dbReference>
<dbReference type="EMBL" id="WNYA01007609">
    <property type="protein sequence ID" value="KAG8541434.1"/>
    <property type="molecule type" value="Genomic_DNA"/>
</dbReference>
<keyword evidence="8 9" id="KW-0807">Transducer</keyword>
<dbReference type="PROSITE" id="PS00237">
    <property type="entry name" value="G_PROTEIN_RECEP_F1_1"/>
    <property type="match status" value="1"/>
</dbReference>
<evidence type="ECO:0000256" key="9">
    <source>
        <dbReference type="RuleBase" id="RU000688"/>
    </source>
</evidence>
<sequence>EWKSYLVPYNKTQATEFILVGLSSEVQPYLFVFFLLIYLFTLAGNVTITLTITLESQLQSPMYLFLRNLSVTEILYVTTTVPRMLRDFLHVDKAISLVGCAAQLYFFSFFGAAECFILAFMAYDRYVAICHPLQYMTIMTKKKCLQLSLVSWLGGMFLPMANVILLFSLPFCGSNIVDHFFCDVLPVLKLACTNTFANQIGIVMYSIVVVPIPFLLILVSYVRILIAVFNIRSATGRRKVFSTCGSHLTSVCLFNVSATITYIRTKPIDAETDAKALSLMFLVFVPMLNPLVYSLRNAKVKKAMKRVMGRLFQFKK</sequence>
<keyword evidence="5 10" id="KW-0552">Olfaction</keyword>
<dbReference type="GO" id="GO:0004930">
    <property type="term" value="F:G protein-coupled receptor activity"/>
    <property type="evidence" value="ECO:0007669"/>
    <property type="project" value="UniProtKB-KW"/>
</dbReference>
<feature type="transmembrane region" description="Helical" evidence="10">
    <location>
        <begin position="105"/>
        <end position="123"/>
    </location>
</feature>
<feature type="transmembrane region" description="Helical" evidence="10">
    <location>
        <begin position="64"/>
        <end position="85"/>
    </location>
</feature>
<reference evidence="12" key="1">
    <citation type="thesis" date="2020" institute="ProQuest LLC" country="789 East Eisenhower Parkway, Ann Arbor, MI, USA">
        <title>Comparative Genomics and Chromosome Evolution.</title>
        <authorList>
            <person name="Mudd A.B."/>
        </authorList>
    </citation>
    <scope>NUCLEOTIDE SEQUENCE</scope>
    <source>
        <strain evidence="12">237g6f4</strain>
        <tissue evidence="12">Blood</tissue>
    </source>
</reference>
<dbReference type="GO" id="GO:0005886">
    <property type="term" value="C:plasma membrane"/>
    <property type="evidence" value="ECO:0007669"/>
    <property type="project" value="UniProtKB-SubCell"/>
</dbReference>
<organism evidence="12 13">
    <name type="scientific">Engystomops pustulosus</name>
    <name type="common">Tungara frog</name>
    <name type="synonym">Physalaemus pustulosus</name>
    <dbReference type="NCBI Taxonomy" id="76066"/>
    <lineage>
        <taxon>Eukaryota</taxon>
        <taxon>Metazoa</taxon>
        <taxon>Chordata</taxon>
        <taxon>Craniata</taxon>
        <taxon>Vertebrata</taxon>
        <taxon>Euteleostomi</taxon>
        <taxon>Amphibia</taxon>
        <taxon>Batrachia</taxon>
        <taxon>Anura</taxon>
        <taxon>Neobatrachia</taxon>
        <taxon>Hyloidea</taxon>
        <taxon>Leptodactylidae</taxon>
        <taxon>Leiuperinae</taxon>
        <taxon>Engystomops</taxon>
    </lineage>
</organism>
<comment type="similarity">
    <text evidence="9">Belongs to the G-protein coupled receptor 1 family.</text>
</comment>
<feature type="transmembrane region" description="Helical" evidence="10">
    <location>
        <begin position="29"/>
        <end position="52"/>
    </location>
</feature>
<keyword evidence="6 10" id="KW-1133">Transmembrane helix</keyword>
<keyword evidence="3 10" id="KW-0716">Sensory transduction</keyword>